<evidence type="ECO:0000313" key="1">
    <source>
        <dbReference type="EMBL" id="VAW06210.1"/>
    </source>
</evidence>
<dbReference type="InterPro" id="IPR014748">
    <property type="entry name" value="Enoyl-CoA_hydra_C"/>
</dbReference>
<dbReference type="CDD" id="cd06558">
    <property type="entry name" value="crotonase-like"/>
    <property type="match status" value="1"/>
</dbReference>
<dbReference type="GO" id="GO:0004300">
    <property type="term" value="F:enoyl-CoA hydratase activity"/>
    <property type="evidence" value="ECO:0007669"/>
    <property type="project" value="UniProtKB-EC"/>
</dbReference>
<dbReference type="EMBL" id="UOEJ01000232">
    <property type="protein sequence ID" value="VAW06210.1"/>
    <property type="molecule type" value="Genomic_DNA"/>
</dbReference>
<name>A0A3B0SP32_9ZZZZ</name>
<dbReference type="SUPFAM" id="SSF52096">
    <property type="entry name" value="ClpP/crotonase"/>
    <property type="match status" value="1"/>
</dbReference>
<dbReference type="InterPro" id="IPR029045">
    <property type="entry name" value="ClpP/crotonase-like_dom_sf"/>
</dbReference>
<dbReference type="PANTHER" id="PTHR43459">
    <property type="entry name" value="ENOYL-COA HYDRATASE"/>
    <property type="match status" value="1"/>
</dbReference>
<dbReference type="Gene3D" id="3.90.226.10">
    <property type="entry name" value="2-enoyl-CoA Hydratase, Chain A, domain 1"/>
    <property type="match status" value="1"/>
</dbReference>
<organism evidence="1">
    <name type="scientific">hydrothermal vent metagenome</name>
    <dbReference type="NCBI Taxonomy" id="652676"/>
    <lineage>
        <taxon>unclassified sequences</taxon>
        <taxon>metagenomes</taxon>
        <taxon>ecological metagenomes</taxon>
    </lineage>
</organism>
<accession>A0A3B0SP32</accession>
<keyword evidence="1" id="KW-0456">Lyase</keyword>
<reference evidence="1" key="1">
    <citation type="submission" date="2018-06" db="EMBL/GenBank/DDBJ databases">
        <authorList>
            <person name="Zhirakovskaya E."/>
        </authorList>
    </citation>
    <scope>NUCLEOTIDE SEQUENCE</scope>
</reference>
<dbReference type="InterPro" id="IPR001753">
    <property type="entry name" value="Enoyl-CoA_hydra/iso"/>
</dbReference>
<dbReference type="EC" id="4.2.1.17" evidence="1"/>
<gene>
    <name evidence="1" type="ORF">MNBD_ALPHA01-1136</name>
</gene>
<protein>
    <submittedName>
        <fullName evidence="1">Enoyl-CoA hydratase</fullName>
        <ecNumber evidence="1">4.2.1.17</ecNumber>
    </submittedName>
</protein>
<dbReference type="AlphaFoldDB" id="A0A3B0SP32"/>
<dbReference type="PANTHER" id="PTHR43459:SF1">
    <property type="entry name" value="EG:BACN32G11.4 PROTEIN"/>
    <property type="match status" value="1"/>
</dbReference>
<dbReference type="Pfam" id="PF00378">
    <property type="entry name" value="ECH_1"/>
    <property type="match status" value="1"/>
</dbReference>
<sequence>MPHFDFTRSCQTMKLDREGNVAILTLSRPDAMNAMNSQFFADFQNILQNIENNLSGDDHPVRALLILAEGKGFCAGADLKDQSGEMPPQLGDVLRKNYIPLITNLKKLPIPTIAAVNGAVAGAGMSLVCACDIAIAEQQAYFLQAFVNIALVPDAGSTYFLPRLAGRARAAAMMMLGERISAGQALEYGIISSITTPEQLVPEAMALAKRLAHMPTKTLVEIRKLLDASEQNTLAQQMEAEAQAQQRAGQSEDFMEGVSAFLQKRSPAFKGR</sequence>
<dbReference type="Gene3D" id="1.10.12.10">
    <property type="entry name" value="Lyase 2-enoyl-coa Hydratase, Chain A, domain 2"/>
    <property type="match status" value="1"/>
</dbReference>
<proteinExistence type="predicted"/>